<feature type="region of interest" description="Disordered" evidence="1">
    <location>
        <begin position="192"/>
        <end position="211"/>
    </location>
</feature>
<evidence type="ECO:0000256" key="1">
    <source>
        <dbReference type="SAM" id="MobiDB-lite"/>
    </source>
</evidence>
<comment type="caution">
    <text evidence="2">The sequence shown here is derived from an EMBL/GenBank/DDBJ whole genome shotgun (WGS) entry which is preliminary data.</text>
</comment>
<feature type="region of interest" description="Disordered" evidence="1">
    <location>
        <begin position="477"/>
        <end position="529"/>
    </location>
</feature>
<feature type="compositionally biased region" description="Low complexity" evidence="1">
    <location>
        <begin position="269"/>
        <end position="297"/>
    </location>
</feature>
<feature type="compositionally biased region" description="Low complexity" evidence="1">
    <location>
        <begin position="334"/>
        <end position="358"/>
    </location>
</feature>
<feature type="region of interest" description="Disordered" evidence="1">
    <location>
        <begin position="269"/>
        <end position="309"/>
    </location>
</feature>
<evidence type="ECO:0000313" key="2">
    <source>
        <dbReference type="EMBL" id="KAG7665950.1"/>
    </source>
</evidence>
<dbReference type="EMBL" id="JAGSYN010000045">
    <property type="protein sequence ID" value="KAG7665950.1"/>
    <property type="molecule type" value="Genomic_DNA"/>
</dbReference>
<gene>
    <name evidence="2" type="ORF">J8A68_000573</name>
</gene>
<keyword evidence="3" id="KW-1185">Reference proteome</keyword>
<feature type="compositionally biased region" description="Basic residues" evidence="1">
    <location>
        <begin position="494"/>
        <end position="505"/>
    </location>
</feature>
<feature type="compositionally biased region" description="Acidic residues" evidence="1">
    <location>
        <begin position="509"/>
        <end position="523"/>
    </location>
</feature>
<feature type="region of interest" description="Disordered" evidence="1">
    <location>
        <begin position="1"/>
        <end position="73"/>
    </location>
</feature>
<name>A0A8J5R6W2_9ASCO</name>
<evidence type="ECO:0000313" key="3">
    <source>
        <dbReference type="Proteomes" id="UP000694255"/>
    </source>
</evidence>
<feature type="compositionally biased region" description="Polar residues" evidence="1">
    <location>
        <begin position="40"/>
        <end position="50"/>
    </location>
</feature>
<protein>
    <submittedName>
        <fullName evidence="2">Uncharacterized protein</fullName>
    </submittedName>
</protein>
<dbReference type="GeneID" id="73467374"/>
<dbReference type="Proteomes" id="UP000694255">
    <property type="component" value="Unassembled WGS sequence"/>
</dbReference>
<dbReference type="RefSeq" id="XP_049266182.1">
    <property type="nucleotide sequence ID" value="XM_049409850.1"/>
</dbReference>
<feature type="compositionally biased region" description="Low complexity" evidence="1">
    <location>
        <begin position="1"/>
        <end position="26"/>
    </location>
</feature>
<accession>A0A8J5R6W2</accession>
<organism evidence="2 3">
    <name type="scientific">[Candida] subhashii</name>
    <dbReference type="NCBI Taxonomy" id="561895"/>
    <lineage>
        <taxon>Eukaryota</taxon>
        <taxon>Fungi</taxon>
        <taxon>Dikarya</taxon>
        <taxon>Ascomycota</taxon>
        <taxon>Saccharomycotina</taxon>
        <taxon>Pichiomycetes</taxon>
        <taxon>Debaryomycetaceae</taxon>
        <taxon>Spathaspora</taxon>
    </lineage>
</organism>
<dbReference type="OrthoDB" id="4026835at2759"/>
<proteinExistence type="predicted"/>
<reference evidence="2 3" key="1">
    <citation type="journal article" date="2021" name="DNA Res.">
        <title>Genome analysis of Candida subhashii reveals its hybrid nature and dual mitochondrial genome conformations.</title>
        <authorList>
            <person name="Mixao V."/>
            <person name="Hegedusova E."/>
            <person name="Saus E."/>
            <person name="Pryszcz L.P."/>
            <person name="Cillingova A."/>
            <person name="Nosek J."/>
            <person name="Gabaldon T."/>
        </authorList>
    </citation>
    <scope>NUCLEOTIDE SEQUENCE [LARGE SCALE GENOMIC DNA]</scope>
    <source>
        <strain evidence="2 3">CBS 10753</strain>
    </source>
</reference>
<feature type="compositionally biased region" description="Pro residues" evidence="1">
    <location>
        <begin position="29"/>
        <end position="38"/>
    </location>
</feature>
<dbReference type="AlphaFoldDB" id="A0A8J5R6W2"/>
<feature type="region of interest" description="Disordered" evidence="1">
    <location>
        <begin position="329"/>
        <end position="363"/>
    </location>
</feature>
<sequence length="529" mass="56851">MSSSSTHRQRSSSVNSVSSNHSMTSSILFPPPPPPFPFPLSQSTPPILQHSTSTNSTTTNANANTTTTPTTLQASMFPTPINTSIINPSHITHLAPTPTTVRSLSIVSLESPRNSIISFDDCNYIRPTRNNSSASLASLNSTQHTTTVTTSALTNHPINTASGSISANSYTVTTPAILPSSTSTMTGITSDNGTGTGGNNNRVRQHHRTSSVLLSDEDSELDSHTPTRNILHPVFRLKRKNSKEENQLLQLKRDFKLRFDELLLSSTTSTTASASMNSNQSSPTTLLPTSPSTALHPSSHHNHLSQHINDSPRSNAVVVAPKLQDLKPISLSDPAVAPTTNPAQPATSSSTTSTCTATSKKKTKSNSLIQQSMFIKRKLAISKDLQMELSTTATATTPNTHPTMSPPLLPTSISSPGVISIPHLNQLTDSKLIVAKKPVVATGVGVVGQQHQPVMQTLSQQNELINKLNRKWNKAIMNPSGKDDDEGEVAGIKKSTKNLRKRSRRISFDADDEEVGVDDDDDGYYGSYE</sequence>
<feature type="compositionally biased region" description="Low complexity" evidence="1">
    <location>
        <begin position="51"/>
        <end position="71"/>
    </location>
</feature>